<keyword evidence="1" id="KW-0378">Hydrolase</keyword>
<evidence type="ECO:0000313" key="4">
    <source>
        <dbReference type="Proteomes" id="UP000680348"/>
    </source>
</evidence>
<protein>
    <submittedName>
        <fullName evidence="3">Isochorismatase family protein</fullName>
    </submittedName>
</protein>
<dbReference type="Pfam" id="PF00857">
    <property type="entry name" value="Isochorismatase"/>
    <property type="match status" value="1"/>
</dbReference>
<dbReference type="PANTHER" id="PTHR43540">
    <property type="entry name" value="PEROXYUREIDOACRYLATE/UREIDOACRYLATE AMIDOHYDROLASE-RELATED"/>
    <property type="match status" value="1"/>
</dbReference>
<dbReference type="EMBL" id="JAGWCR010000009">
    <property type="protein sequence ID" value="MBS3650460.1"/>
    <property type="molecule type" value="Genomic_DNA"/>
</dbReference>
<keyword evidence="4" id="KW-1185">Reference proteome</keyword>
<name>A0A942E4L5_9HYPH</name>
<dbReference type="SUPFAM" id="SSF52499">
    <property type="entry name" value="Isochorismatase-like hydrolases"/>
    <property type="match status" value="1"/>
</dbReference>
<dbReference type="InterPro" id="IPR036380">
    <property type="entry name" value="Isochorismatase-like_sf"/>
</dbReference>
<dbReference type="InterPro" id="IPR050272">
    <property type="entry name" value="Isochorismatase-like_hydrls"/>
</dbReference>
<dbReference type="InterPro" id="IPR000868">
    <property type="entry name" value="Isochorismatase-like_dom"/>
</dbReference>
<evidence type="ECO:0000256" key="1">
    <source>
        <dbReference type="ARBA" id="ARBA00022801"/>
    </source>
</evidence>
<organism evidence="3 4">
    <name type="scientific">Pseudaminobacter soli</name>
    <name type="common">ex Zhang et al. 2022</name>
    <dbReference type="NCBI Taxonomy" id="2831468"/>
    <lineage>
        <taxon>Bacteria</taxon>
        <taxon>Pseudomonadati</taxon>
        <taxon>Pseudomonadota</taxon>
        <taxon>Alphaproteobacteria</taxon>
        <taxon>Hyphomicrobiales</taxon>
        <taxon>Phyllobacteriaceae</taxon>
        <taxon>Pseudaminobacter</taxon>
    </lineage>
</organism>
<dbReference type="AlphaFoldDB" id="A0A942E4L5"/>
<reference evidence="3" key="1">
    <citation type="submission" date="2021-04" db="EMBL/GenBank/DDBJ databases">
        <title>Pseudaminobacter soli sp. nov., isolated from paddy soil contaminated by heavy metals.</title>
        <authorList>
            <person name="Zhang K."/>
        </authorList>
    </citation>
    <scope>NUCLEOTIDE SEQUENCE</scope>
    <source>
        <strain evidence="3">19-2017</strain>
    </source>
</reference>
<gene>
    <name evidence="3" type="ORF">KEU06_17740</name>
</gene>
<comment type="caution">
    <text evidence="3">The sequence shown here is derived from an EMBL/GenBank/DDBJ whole genome shotgun (WGS) entry which is preliminary data.</text>
</comment>
<proteinExistence type="predicted"/>
<dbReference type="GO" id="GO:0016787">
    <property type="term" value="F:hydrolase activity"/>
    <property type="evidence" value="ECO:0007669"/>
    <property type="project" value="UniProtKB-KW"/>
</dbReference>
<dbReference type="RefSeq" id="WP_188256014.1">
    <property type="nucleotide sequence ID" value="NZ_JABVCF010000009.1"/>
</dbReference>
<dbReference type="Proteomes" id="UP000680348">
    <property type="component" value="Unassembled WGS sequence"/>
</dbReference>
<evidence type="ECO:0000259" key="2">
    <source>
        <dbReference type="Pfam" id="PF00857"/>
    </source>
</evidence>
<dbReference type="PANTHER" id="PTHR43540:SF1">
    <property type="entry name" value="ISOCHORISMATASE HYDROLASE"/>
    <property type="match status" value="1"/>
</dbReference>
<sequence>MSGNDVYQKQQFGQKTGFGARPALLVIDFVNGFHDPEILGGGNIAEAVKATVPLLAFFRENHLPVIFTRIVYAADGSDASLWCEKVPRLRDLTEAAAASQVVPALEPRPGELVIRKTQASAFFATPLAANLIAKGIDTLVVTGCTTSGCVRASVIDAMSLNYRTMVATDCVGDRALGPHEANLFDMGQKYSDLMTVAEIMSALAPHHFPAM</sequence>
<feature type="domain" description="Isochorismatase-like" evidence="2">
    <location>
        <begin position="23"/>
        <end position="198"/>
    </location>
</feature>
<evidence type="ECO:0000313" key="3">
    <source>
        <dbReference type="EMBL" id="MBS3650460.1"/>
    </source>
</evidence>
<accession>A0A942E4L5</accession>
<dbReference type="Gene3D" id="3.40.50.850">
    <property type="entry name" value="Isochorismatase-like"/>
    <property type="match status" value="1"/>
</dbReference>